<evidence type="ECO:0000256" key="6">
    <source>
        <dbReference type="ARBA" id="ARBA00022777"/>
    </source>
</evidence>
<sequence length="168" mass="19045">MIVIIMGVAGSGKTTIGQKLAARLGWGFSDADEFHSDANKQKMASGIPLDDEDRRPWLQAMRAAIEARREQGHDWIFACSALKRRYRQMLGGDDENVFWVYLDGSEALLLERLARRGGHFFDPSLLRSQLQTLEQPGEDEAIRVDIRPAPEQIVEAIVERLPLRETNR</sequence>
<gene>
    <name evidence="11" type="ORF">CXL00_14675</name>
</gene>
<dbReference type="PANTHER" id="PTHR43442">
    <property type="entry name" value="GLUCONOKINASE-RELATED"/>
    <property type="match status" value="1"/>
</dbReference>
<dbReference type="InterPro" id="IPR031322">
    <property type="entry name" value="Shikimate/glucono_kinase"/>
</dbReference>
<dbReference type="Gene3D" id="3.40.50.300">
    <property type="entry name" value="P-loop containing nucleotide triphosphate hydrolases"/>
    <property type="match status" value="1"/>
</dbReference>
<dbReference type="InterPro" id="IPR027417">
    <property type="entry name" value="P-loop_NTPase"/>
</dbReference>
<dbReference type="GO" id="GO:0005737">
    <property type="term" value="C:cytoplasm"/>
    <property type="evidence" value="ECO:0007669"/>
    <property type="project" value="TreeGrafter"/>
</dbReference>
<evidence type="ECO:0000256" key="10">
    <source>
        <dbReference type="RuleBase" id="RU363066"/>
    </source>
</evidence>
<accession>A0A2N8SQY5</accession>
<evidence type="ECO:0000256" key="3">
    <source>
        <dbReference type="ARBA" id="ARBA00012054"/>
    </source>
</evidence>
<protein>
    <recommendedName>
        <fullName evidence="3 10">Gluconokinase</fullName>
        <ecNumber evidence="3 10">2.7.1.12</ecNumber>
    </recommendedName>
</protein>
<name>A0A2N8SQY5_STUST</name>
<comment type="catalytic activity">
    <reaction evidence="9 10">
        <text>D-gluconate + ATP = 6-phospho-D-gluconate + ADP + H(+)</text>
        <dbReference type="Rhea" id="RHEA:19433"/>
        <dbReference type="ChEBI" id="CHEBI:15378"/>
        <dbReference type="ChEBI" id="CHEBI:18391"/>
        <dbReference type="ChEBI" id="CHEBI:30616"/>
        <dbReference type="ChEBI" id="CHEBI:58759"/>
        <dbReference type="ChEBI" id="CHEBI:456216"/>
        <dbReference type="EC" id="2.7.1.12"/>
    </reaction>
</comment>
<dbReference type="Proteomes" id="UP000235897">
    <property type="component" value="Unassembled WGS sequence"/>
</dbReference>
<evidence type="ECO:0000313" key="12">
    <source>
        <dbReference type="Proteomes" id="UP000235897"/>
    </source>
</evidence>
<evidence type="ECO:0000313" key="11">
    <source>
        <dbReference type="EMBL" id="PNG04906.1"/>
    </source>
</evidence>
<dbReference type="GO" id="GO:0005524">
    <property type="term" value="F:ATP binding"/>
    <property type="evidence" value="ECO:0007669"/>
    <property type="project" value="UniProtKB-KW"/>
</dbReference>
<dbReference type="PANTHER" id="PTHR43442:SF3">
    <property type="entry name" value="GLUCONOKINASE-RELATED"/>
    <property type="match status" value="1"/>
</dbReference>
<proteinExistence type="inferred from homology"/>
<evidence type="ECO:0000256" key="9">
    <source>
        <dbReference type="ARBA" id="ARBA00048090"/>
    </source>
</evidence>
<evidence type="ECO:0000256" key="5">
    <source>
        <dbReference type="ARBA" id="ARBA00022741"/>
    </source>
</evidence>
<dbReference type="EC" id="2.7.1.12" evidence="3 10"/>
<evidence type="ECO:0000256" key="7">
    <source>
        <dbReference type="ARBA" id="ARBA00022840"/>
    </source>
</evidence>
<keyword evidence="4 10" id="KW-0808">Transferase</keyword>
<dbReference type="GO" id="GO:0019521">
    <property type="term" value="P:D-gluconate metabolic process"/>
    <property type="evidence" value="ECO:0007669"/>
    <property type="project" value="UniProtKB-KW"/>
</dbReference>
<dbReference type="SUPFAM" id="SSF52540">
    <property type="entry name" value="P-loop containing nucleoside triphosphate hydrolases"/>
    <property type="match status" value="1"/>
</dbReference>
<organism evidence="11 12">
    <name type="scientific">Stutzerimonas stutzeri</name>
    <name type="common">Pseudomonas stutzeri</name>
    <dbReference type="NCBI Taxonomy" id="316"/>
    <lineage>
        <taxon>Bacteria</taxon>
        <taxon>Pseudomonadati</taxon>
        <taxon>Pseudomonadota</taxon>
        <taxon>Gammaproteobacteria</taxon>
        <taxon>Pseudomonadales</taxon>
        <taxon>Pseudomonadaceae</taxon>
        <taxon>Stutzerimonas</taxon>
    </lineage>
</organism>
<comment type="similarity">
    <text evidence="2 10">Belongs to the gluconokinase GntK/GntV family.</text>
</comment>
<dbReference type="InterPro" id="IPR006001">
    <property type="entry name" value="Therm_gnt_kin"/>
</dbReference>
<dbReference type="GO" id="GO:0046316">
    <property type="term" value="F:gluconokinase activity"/>
    <property type="evidence" value="ECO:0007669"/>
    <property type="project" value="UniProtKB-EC"/>
</dbReference>
<evidence type="ECO:0000256" key="2">
    <source>
        <dbReference type="ARBA" id="ARBA00008420"/>
    </source>
</evidence>
<dbReference type="EMBL" id="POUW01000005">
    <property type="protein sequence ID" value="PNG04906.1"/>
    <property type="molecule type" value="Genomic_DNA"/>
</dbReference>
<evidence type="ECO:0000256" key="1">
    <source>
        <dbReference type="ARBA" id="ARBA00004761"/>
    </source>
</evidence>
<keyword evidence="5 10" id="KW-0547">Nucleotide-binding</keyword>
<dbReference type="NCBIfam" id="TIGR01313">
    <property type="entry name" value="therm_gnt_kin"/>
    <property type="match status" value="1"/>
</dbReference>
<dbReference type="FunFam" id="3.40.50.300:FF:000522">
    <property type="entry name" value="Gluconokinase"/>
    <property type="match status" value="1"/>
</dbReference>
<keyword evidence="7 10" id="KW-0067">ATP-binding</keyword>
<evidence type="ECO:0000256" key="8">
    <source>
        <dbReference type="ARBA" id="ARBA00023064"/>
    </source>
</evidence>
<dbReference type="OrthoDB" id="9795716at2"/>
<keyword evidence="8" id="KW-0311">Gluconate utilization</keyword>
<comment type="caution">
    <text evidence="11">The sequence shown here is derived from an EMBL/GenBank/DDBJ whole genome shotgun (WGS) entry which is preliminary data.</text>
</comment>
<dbReference type="CDD" id="cd02021">
    <property type="entry name" value="GntK"/>
    <property type="match status" value="1"/>
</dbReference>
<dbReference type="AlphaFoldDB" id="A0A2N8SQY5"/>
<keyword evidence="6 10" id="KW-0418">Kinase</keyword>
<reference evidence="11 12" key="1">
    <citation type="submission" date="2018-01" db="EMBL/GenBank/DDBJ databases">
        <title>Denitrification phenotypes of diverse strains of Pseudomonas stutzeri.</title>
        <authorList>
            <person name="Milligan D.A."/>
            <person name="Bergaust L."/>
            <person name="Bakken L.R."/>
            <person name="Frostegard A."/>
        </authorList>
    </citation>
    <scope>NUCLEOTIDE SEQUENCE [LARGE SCALE GENOMIC DNA]</scope>
    <source>
        <strain evidence="11 12">28a3</strain>
    </source>
</reference>
<dbReference type="Pfam" id="PF01202">
    <property type="entry name" value="SKI"/>
    <property type="match status" value="1"/>
</dbReference>
<comment type="pathway">
    <text evidence="1">Carbohydrate acid metabolism.</text>
</comment>
<evidence type="ECO:0000256" key="4">
    <source>
        <dbReference type="ARBA" id="ARBA00022679"/>
    </source>
</evidence>
<dbReference type="RefSeq" id="WP_102847075.1">
    <property type="nucleotide sequence ID" value="NZ_JAETZY010000006.1"/>
</dbReference>